<feature type="transmembrane region" description="Helical" evidence="1">
    <location>
        <begin position="36"/>
        <end position="56"/>
    </location>
</feature>
<evidence type="ECO:0000313" key="2">
    <source>
        <dbReference type="EMBL" id="KAA1252999.1"/>
    </source>
</evidence>
<keyword evidence="1" id="KW-0812">Transmembrane</keyword>
<accession>A0A5B1C0L3</accession>
<protein>
    <recommendedName>
        <fullName evidence="4">Lipoprotein</fullName>
    </recommendedName>
</protein>
<evidence type="ECO:0000313" key="3">
    <source>
        <dbReference type="Proteomes" id="UP000323225"/>
    </source>
</evidence>
<dbReference type="EMBL" id="VUAA01000031">
    <property type="protein sequence ID" value="KAA1252999.1"/>
    <property type="molecule type" value="Genomic_DNA"/>
</dbReference>
<sequence length="73" mass="7958">MINVNLKLLIMAYIAGMSCSFAVASAVYYFKPFEITKSLVFTILFAGGAAMTLLALKGLKKDKHLGLAKQENK</sequence>
<reference evidence="2 3" key="1">
    <citation type="submission" date="2019-09" db="EMBL/GenBank/DDBJ databases">
        <authorList>
            <person name="Kritzky A."/>
            <person name="Schelkanova E.Y."/>
            <person name="Alkhova Z.V."/>
            <person name="Smirnova N.I."/>
        </authorList>
    </citation>
    <scope>NUCLEOTIDE SEQUENCE [LARGE SCALE GENOMIC DNA]</scope>
    <source>
        <strain evidence="2 3">M1526</strain>
    </source>
</reference>
<dbReference type="PROSITE" id="PS51257">
    <property type="entry name" value="PROKAR_LIPOPROTEIN"/>
    <property type="match status" value="1"/>
</dbReference>
<dbReference type="AlphaFoldDB" id="A0A5B1C0L3"/>
<name>A0A5B1C0L3_VIBCL</name>
<organism evidence="2 3">
    <name type="scientific">Vibrio cholerae</name>
    <dbReference type="NCBI Taxonomy" id="666"/>
    <lineage>
        <taxon>Bacteria</taxon>
        <taxon>Pseudomonadati</taxon>
        <taxon>Pseudomonadota</taxon>
        <taxon>Gammaproteobacteria</taxon>
        <taxon>Vibrionales</taxon>
        <taxon>Vibrionaceae</taxon>
        <taxon>Vibrio</taxon>
    </lineage>
</organism>
<evidence type="ECO:0000256" key="1">
    <source>
        <dbReference type="SAM" id="Phobius"/>
    </source>
</evidence>
<feature type="transmembrane region" description="Helical" evidence="1">
    <location>
        <begin position="12"/>
        <end position="30"/>
    </location>
</feature>
<keyword evidence="1" id="KW-1133">Transmembrane helix</keyword>
<comment type="caution">
    <text evidence="2">The sequence shown here is derived from an EMBL/GenBank/DDBJ whole genome shotgun (WGS) entry which is preliminary data.</text>
</comment>
<evidence type="ECO:0008006" key="4">
    <source>
        <dbReference type="Google" id="ProtNLM"/>
    </source>
</evidence>
<dbReference type="Proteomes" id="UP000323225">
    <property type="component" value="Unassembled WGS sequence"/>
</dbReference>
<gene>
    <name evidence="2" type="ORF">F0M16_19990</name>
</gene>
<proteinExistence type="predicted"/>
<keyword evidence="1" id="KW-0472">Membrane</keyword>